<dbReference type="EMBL" id="SZYD01000018">
    <property type="protein sequence ID" value="KAD2805212.1"/>
    <property type="molecule type" value="Genomic_DNA"/>
</dbReference>
<gene>
    <name evidence="1" type="ORF">E3N88_38589</name>
</gene>
<accession>A0A5N6LWY8</accession>
<reference evidence="1 2" key="1">
    <citation type="submission" date="2019-05" db="EMBL/GenBank/DDBJ databases">
        <title>Mikania micrantha, genome provides insights into the molecular mechanism of rapid growth.</title>
        <authorList>
            <person name="Liu B."/>
        </authorList>
    </citation>
    <scope>NUCLEOTIDE SEQUENCE [LARGE SCALE GENOMIC DNA]</scope>
    <source>
        <strain evidence="1">NLD-2019</strain>
        <tissue evidence="1">Leaf</tissue>
    </source>
</reference>
<dbReference type="Proteomes" id="UP000326396">
    <property type="component" value="Linkage Group LG8"/>
</dbReference>
<comment type="caution">
    <text evidence="1">The sequence shown here is derived from an EMBL/GenBank/DDBJ whole genome shotgun (WGS) entry which is preliminary data.</text>
</comment>
<dbReference type="AlphaFoldDB" id="A0A5N6LWY8"/>
<protein>
    <submittedName>
        <fullName evidence="1">Uncharacterized protein</fullName>
    </submittedName>
</protein>
<sequence>MNTRSFCLSSSSVDDLPKLVEDIVQTSINTDGPRYSSSHWCWWSVAIRMITDSVFPAAELLPLNRDRLSKLLEDGERIGSYFHANLFANFLDYYDADEGDFRDKNDEEDIGTNDTKKIEDEYEKTECPRLSVEAEADQDHDQPRILRMV</sequence>
<organism evidence="1 2">
    <name type="scientific">Mikania micrantha</name>
    <name type="common">bitter vine</name>
    <dbReference type="NCBI Taxonomy" id="192012"/>
    <lineage>
        <taxon>Eukaryota</taxon>
        <taxon>Viridiplantae</taxon>
        <taxon>Streptophyta</taxon>
        <taxon>Embryophyta</taxon>
        <taxon>Tracheophyta</taxon>
        <taxon>Spermatophyta</taxon>
        <taxon>Magnoliopsida</taxon>
        <taxon>eudicotyledons</taxon>
        <taxon>Gunneridae</taxon>
        <taxon>Pentapetalae</taxon>
        <taxon>asterids</taxon>
        <taxon>campanulids</taxon>
        <taxon>Asterales</taxon>
        <taxon>Asteraceae</taxon>
        <taxon>Asteroideae</taxon>
        <taxon>Heliantheae alliance</taxon>
        <taxon>Eupatorieae</taxon>
        <taxon>Mikania</taxon>
    </lineage>
</organism>
<evidence type="ECO:0000313" key="2">
    <source>
        <dbReference type="Proteomes" id="UP000326396"/>
    </source>
</evidence>
<keyword evidence="2" id="KW-1185">Reference proteome</keyword>
<name>A0A5N6LWY8_9ASTR</name>
<proteinExistence type="predicted"/>
<evidence type="ECO:0000313" key="1">
    <source>
        <dbReference type="EMBL" id="KAD2805212.1"/>
    </source>
</evidence>